<dbReference type="PANTHER" id="PTHR31969">
    <property type="entry name" value="GEM-LIKE PROTEIN 2"/>
    <property type="match status" value="1"/>
</dbReference>
<dbReference type="Proteomes" id="UP000701853">
    <property type="component" value="Chromosome 13"/>
</dbReference>
<dbReference type="Gene3D" id="2.30.29.30">
    <property type="entry name" value="Pleckstrin-homology domain (PH domain)/Phosphotyrosine-binding domain (PTB)"/>
    <property type="match status" value="1"/>
</dbReference>
<feature type="region of interest" description="Disordered" evidence="7">
    <location>
        <begin position="212"/>
        <end position="252"/>
    </location>
</feature>
<feature type="domain" description="SANT" evidence="9">
    <location>
        <begin position="146"/>
        <end position="194"/>
    </location>
</feature>
<evidence type="ECO:0000313" key="12">
    <source>
        <dbReference type="Proteomes" id="UP000701853"/>
    </source>
</evidence>
<dbReference type="OrthoDB" id="1736712at2759"/>
<dbReference type="PROSITE" id="PS51293">
    <property type="entry name" value="SANT"/>
    <property type="match status" value="2"/>
</dbReference>
<evidence type="ECO:0000259" key="8">
    <source>
        <dbReference type="PROSITE" id="PS50090"/>
    </source>
</evidence>
<dbReference type="Pfam" id="PF02893">
    <property type="entry name" value="GRAM"/>
    <property type="match status" value="1"/>
</dbReference>
<evidence type="ECO:0000256" key="1">
    <source>
        <dbReference type="ARBA" id="ARBA00004123"/>
    </source>
</evidence>
<dbReference type="InterPro" id="IPR001005">
    <property type="entry name" value="SANT/Myb"/>
</dbReference>
<dbReference type="AlphaFoldDB" id="A0A8J5Y3X5"/>
<dbReference type="FunFam" id="1.10.10.60:FF:000009">
    <property type="entry name" value="transcription factor MYB1R1"/>
    <property type="match status" value="1"/>
</dbReference>
<dbReference type="SMART" id="SM00717">
    <property type="entry name" value="SANT"/>
    <property type="match status" value="2"/>
</dbReference>
<accession>A0A8J5Y3X5</accession>
<name>A0A8J5Y3X5_9ROSI</name>
<dbReference type="FunFam" id="1.10.10.60:FF:000154">
    <property type="entry name" value="Transcription factor SRM1"/>
    <property type="match status" value="1"/>
</dbReference>
<feature type="domain" description="SANT" evidence="9">
    <location>
        <begin position="32"/>
        <end position="85"/>
    </location>
</feature>
<feature type="compositionally biased region" description="Polar residues" evidence="7">
    <location>
        <begin position="115"/>
        <end position="133"/>
    </location>
</feature>
<dbReference type="GO" id="GO:0010468">
    <property type="term" value="P:regulation of gene expression"/>
    <property type="evidence" value="ECO:0007669"/>
    <property type="project" value="UniProtKB-ARBA"/>
</dbReference>
<protein>
    <submittedName>
        <fullName evidence="11">Uncharacterized protein</fullName>
    </submittedName>
</protein>
<evidence type="ECO:0000313" key="11">
    <source>
        <dbReference type="EMBL" id="KAG8473386.1"/>
    </source>
</evidence>
<feature type="region of interest" description="Disordered" evidence="7">
    <location>
        <begin position="90"/>
        <end position="142"/>
    </location>
</feature>
<dbReference type="PROSITE" id="PS50090">
    <property type="entry name" value="MYB_LIKE"/>
    <property type="match status" value="2"/>
</dbReference>
<keyword evidence="6" id="KW-0539">Nucleus</keyword>
<evidence type="ECO:0000256" key="4">
    <source>
        <dbReference type="ARBA" id="ARBA00023125"/>
    </source>
</evidence>
<keyword evidence="3" id="KW-0805">Transcription regulation</keyword>
<evidence type="ECO:0000259" key="10">
    <source>
        <dbReference type="PROSITE" id="PS51294"/>
    </source>
</evidence>
<keyword evidence="5" id="KW-0804">Transcription</keyword>
<comment type="similarity">
    <text evidence="2">Belongs to the GEM family.</text>
</comment>
<dbReference type="Gene3D" id="1.10.10.60">
    <property type="entry name" value="Homeodomain-like"/>
    <property type="match status" value="2"/>
</dbReference>
<dbReference type="CDD" id="cd00167">
    <property type="entry name" value="SANT"/>
    <property type="match status" value="2"/>
</dbReference>
<dbReference type="PROSITE" id="PS51294">
    <property type="entry name" value="HTH_MYB"/>
    <property type="match status" value="1"/>
</dbReference>
<keyword evidence="4" id="KW-0238">DNA-binding</keyword>
<proteinExistence type="inferred from homology"/>
<dbReference type="InterPro" id="IPR017884">
    <property type="entry name" value="SANT_dom"/>
</dbReference>
<feature type="domain" description="HTH myb-type" evidence="10">
    <location>
        <begin position="137"/>
        <end position="194"/>
    </location>
</feature>
<evidence type="ECO:0000256" key="2">
    <source>
        <dbReference type="ARBA" id="ARBA00009414"/>
    </source>
</evidence>
<comment type="caution">
    <text evidence="11">The sequence shown here is derived from an EMBL/GenBank/DDBJ whole genome shotgun (WGS) entry which is preliminary data.</text>
</comment>
<sequence length="647" mass="70926">MILAEINGRLECNVYVEQLGMKGMTVEEAGNSSEWSRDQDRAFENALATYPEDSADRWEKIAADVPGKTLEEIKEHYELLEDDINQIESGCVPLPPYDSSDGSAGHAGDEGTGKKGSSNLGHYNSESNQGSKSSRSDQERRKGIAWTEDEHRLFLLGLDKYGKGDWRSISRNFVVTRTPTQVASHAQKYFIRLNSMNKDRRRSSIHDITSVGNADISAPQGPITGQTNGAAAGGSSGKSAKQPPQHPAAPVGVGVYGAPTMGQPIGGGPLVSAVGTPVNLPAPAHMAYGVRAPVPGAVVHGAPMNMGPATYPIPHTSAHSTRHQKATMPRQKASNPHPLRFRSREKRQPMMSNQILEQVIGVPMKLTLYRVDRTPRRYLPDSAGQYRIPSSVEGSNTFRKGKRNFVLKRINNIGKKADTFAHGVREHVRVGPKISETVKGKLSLGARILQVGGVEKVFKQLFSVREGEKLLKACQCHLSTTAGPIAGLLFISSQKVAFCSDRSIKIPSPNGELLRVHYKVLIPLEKIKGVNESENMKKPSQKYMEIVTVDDFEFWFMGFFNYQKAFKYLQQAISQRLLHDVLQIGGDLSSTFHNITSADNGDISAPQGPTTGQQTMLQLEAHLKNQPNSSVNILLHQLVLVCMLLQL</sequence>
<evidence type="ECO:0000256" key="6">
    <source>
        <dbReference type="ARBA" id="ARBA00023242"/>
    </source>
</evidence>
<dbReference type="SUPFAM" id="SSF46689">
    <property type="entry name" value="Homeodomain-like"/>
    <property type="match status" value="2"/>
</dbReference>
<keyword evidence="12" id="KW-1185">Reference proteome</keyword>
<dbReference type="InterPro" id="IPR011993">
    <property type="entry name" value="PH-like_dom_sf"/>
</dbReference>
<evidence type="ECO:0000256" key="5">
    <source>
        <dbReference type="ARBA" id="ARBA00023163"/>
    </source>
</evidence>
<evidence type="ECO:0000256" key="3">
    <source>
        <dbReference type="ARBA" id="ARBA00023015"/>
    </source>
</evidence>
<reference evidence="11 12" key="1">
    <citation type="journal article" date="2021" name="bioRxiv">
        <title>The Gossypium anomalum genome as a resource for cotton improvement and evolutionary analysis of hybrid incompatibility.</title>
        <authorList>
            <person name="Grover C.E."/>
            <person name="Yuan D."/>
            <person name="Arick M.A."/>
            <person name="Miller E.R."/>
            <person name="Hu G."/>
            <person name="Peterson D.G."/>
            <person name="Wendel J.F."/>
            <person name="Udall J.A."/>
        </authorList>
    </citation>
    <scope>NUCLEOTIDE SEQUENCE [LARGE SCALE GENOMIC DNA]</scope>
    <source>
        <strain evidence="11">JFW-Udall</strain>
        <tissue evidence="11">Leaf</tissue>
    </source>
</reference>
<dbReference type="InterPro" id="IPR004182">
    <property type="entry name" value="GRAM"/>
</dbReference>
<dbReference type="NCBIfam" id="TIGR01557">
    <property type="entry name" value="myb_SHAQKYF"/>
    <property type="match status" value="1"/>
</dbReference>
<dbReference type="EMBL" id="JAHUZN010000013">
    <property type="protein sequence ID" value="KAG8473386.1"/>
    <property type="molecule type" value="Genomic_DNA"/>
</dbReference>
<dbReference type="InterPro" id="IPR009057">
    <property type="entry name" value="Homeodomain-like_sf"/>
</dbReference>
<evidence type="ECO:0000259" key="9">
    <source>
        <dbReference type="PROSITE" id="PS51293"/>
    </source>
</evidence>
<dbReference type="Pfam" id="PF00249">
    <property type="entry name" value="Myb_DNA-binding"/>
    <property type="match status" value="2"/>
</dbReference>
<feature type="domain" description="Myb-like" evidence="8">
    <location>
        <begin position="138"/>
        <end position="190"/>
    </location>
</feature>
<dbReference type="InterPro" id="IPR037848">
    <property type="entry name" value="GEM-like"/>
</dbReference>
<dbReference type="SMART" id="SM00568">
    <property type="entry name" value="GRAM"/>
    <property type="match status" value="1"/>
</dbReference>
<dbReference type="InterPro" id="IPR017930">
    <property type="entry name" value="Myb_dom"/>
</dbReference>
<evidence type="ECO:0000256" key="7">
    <source>
        <dbReference type="SAM" id="MobiDB-lite"/>
    </source>
</evidence>
<gene>
    <name evidence="11" type="ORF">CXB51_035718</name>
</gene>
<dbReference type="CDD" id="cd13222">
    <property type="entry name" value="PH-GRAM_GEM"/>
    <property type="match status" value="1"/>
</dbReference>
<organism evidence="11 12">
    <name type="scientific">Gossypium anomalum</name>
    <dbReference type="NCBI Taxonomy" id="47600"/>
    <lineage>
        <taxon>Eukaryota</taxon>
        <taxon>Viridiplantae</taxon>
        <taxon>Streptophyta</taxon>
        <taxon>Embryophyta</taxon>
        <taxon>Tracheophyta</taxon>
        <taxon>Spermatophyta</taxon>
        <taxon>Magnoliopsida</taxon>
        <taxon>eudicotyledons</taxon>
        <taxon>Gunneridae</taxon>
        <taxon>Pentapetalae</taxon>
        <taxon>rosids</taxon>
        <taxon>malvids</taxon>
        <taxon>Malvales</taxon>
        <taxon>Malvaceae</taxon>
        <taxon>Malvoideae</taxon>
        <taxon>Gossypium</taxon>
    </lineage>
</organism>
<comment type="subcellular location">
    <subcellularLocation>
        <location evidence="1">Nucleus</location>
    </subcellularLocation>
</comment>
<dbReference type="GO" id="GO:0003677">
    <property type="term" value="F:DNA binding"/>
    <property type="evidence" value="ECO:0007669"/>
    <property type="project" value="UniProtKB-KW"/>
</dbReference>
<feature type="domain" description="Myb-like" evidence="8">
    <location>
        <begin position="27"/>
        <end position="81"/>
    </location>
</feature>
<dbReference type="GO" id="GO:0005634">
    <property type="term" value="C:nucleus"/>
    <property type="evidence" value="ECO:0007669"/>
    <property type="project" value="UniProtKB-SubCell"/>
</dbReference>
<dbReference type="InterPro" id="IPR006447">
    <property type="entry name" value="Myb_dom_plants"/>
</dbReference>